<dbReference type="Gene3D" id="3.40.30.10">
    <property type="entry name" value="Glutaredoxin"/>
    <property type="match status" value="1"/>
</dbReference>
<dbReference type="CDD" id="cd02966">
    <property type="entry name" value="TlpA_like_family"/>
    <property type="match status" value="1"/>
</dbReference>
<feature type="transmembrane region" description="Helical" evidence="5">
    <location>
        <begin position="18"/>
        <end position="37"/>
    </location>
</feature>
<dbReference type="EMBL" id="CP136862">
    <property type="protein sequence ID" value="WOJ90114.1"/>
    <property type="molecule type" value="Genomic_DNA"/>
</dbReference>
<organism evidence="7 8">
    <name type="scientific">Methylocapsa polymorpha</name>
    <dbReference type="NCBI Taxonomy" id="3080828"/>
    <lineage>
        <taxon>Bacteria</taxon>
        <taxon>Pseudomonadati</taxon>
        <taxon>Pseudomonadota</taxon>
        <taxon>Alphaproteobacteria</taxon>
        <taxon>Hyphomicrobiales</taxon>
        <taxon>Beijerinckiaceae</taxon>
        <taxon>Methylocapsa</taxon>
    </lineage>
</organism>
<dbReference type="PANTHER" id="PTHR42852:SF6">
    <property type="entry name" value="THIOL:DISULFIDE INTERCHANGE PROTEIN DSBE"/>
    <property type="match status" value="1"/>
</dbReference>
<keyword evidence="5" id="KW-1133">Transmembrane helix</keyword>
<comment type="subcellular location">
    <subcellularLocation>
        <location evidence="1">Cell envelope</location>
    </subcellularLocation>
</comment>
<accession>A0ABZ0HS34</accession>
<evidence type="ECO:0000256" key="4">
    <source>
        <dbReference type="ARBA" id="ARBA00023284"/>
    </source>
</evidence>
<dbReference type="InterPro" id="IPR017937">
    <property type="entry name" value="Thioredoxin_CS"/>
</dbReference>
<dbReference type="InterPro" id="IPR050553">
    <property type="entry name" value="Thioredoxin_ResA/DsbE_sf"/>
</dbReference>
<evidence type="ECO:0000313" key="7">
    <source>
        <dbReference type="EMBL" id="WOJ90114.1"/>
    </source>
</evidence>
<keyword evidence="2" id="KW-0201">Cytochrome c-type biogenesis</keyword>
<keyword evidence="3" id="KW-1015">Disulfide bond</keyword>
<evidence type="ECO:0000256" key="3">
    <source>
        <dbReference type="ARBA" id="ARBA00023157"/>
    </source>
</evidence>
<evidence type="ECO:0000313" key="8">
    <source>
        <dbReference type="Proteomes" id="UP001626536"/>
    </source>
</evidence>
<dbReference type="Proteomes" id="UP001626536">
    <property type="component" value="Chromosome"/>
</dbReference>
<reference evidence="7 8" key="1">
    <citation type="submission" date="2023-10" db="EMBL/GenBank/DDBJ databases">
        <title>Novel methanotroph of the genus Methylocapsa from a subarctic wetland.</title>
        <authorList>
            <person name="Belova S.E."/>
            <person name="Oshkin I.Y."/>
            <person name="Miroshnikov K."/>
            <person name="Dedysh S.N."/>
        </authorList>
    </citation>
    <scope>NUCLEOTIDE SEQUENCE [LARGE SCALE GENOMIC DNA]</scope>
    <source>
        <strain evidence="7 8">RX1</strain>
    </source>
</reference>
<protein>
    <submittedName>
        <fullName evidence="7">TlpA disulfide reductase family protein</fullName>
    </submittedName>
</protein>
<dbReference type="SUPFAM" id="SSF52833">
    <property type="entry name" value="Thioredoxin-like"/>
    <property type="match status" value="1"/>
</dbReference>
<gene>
    <name evidence="7" type="ORF">RZS28_02065</name>
</gene>
<sequence>MTQDVSKQENSPGLARRIGIAAAAIAAVLLVIVLYAIKPPDGKEAAVNPACPEALAKAARLQPLVHGEIAALSLAKAPKPLPELAFKAADGTPVGLADFKGREVLLNLWATWCVPCRQEMPALDRLQGALGSKDFLVVAVNIDTARLERPKAFLNEIGVTNLAFYADSTADIFQALKQTGKVLGLPTTILIGADGCEIGTMAGPAQWDSPEALALLKASQG</sequence>
<dbReference type="Pfam" id="PF08534">
    <property type="entry name" value="Redoxin"/>
    <property type="match status" value="1"/>
</dbReference>
<keyword evidence="5" id="KW-0812">Transmembrane</keyword>
<evidence type="ECO:0000256" key="2">
    <source>
        <dbReference type="ARBA" id="ARBA00022748"/>
    </source>
</evidence>
<feature type="domain" description="Thioredoxin" evidence="6">
    <location>
        <begin position="75"/>
        <end position="221"/>
    </location>
</feature>
<keyword evidence="4" id="KW-0676">Redox-active center</keyword>
<evidence type="ECO:0000256" key="5">
    <source>
        <dbReference type="SAM" id="Phobius"/>
    </source>
</evidence>
<dbReference type="PROSITE" id="PS51352">
    <property type="entry name" value="THIOREDOXIN_2"/>
    <property type="match status" value="1"/>
</dbReference>
<dbReference type="PROSITE" id="PS00194">
    <property type="entry name" value="THIOREDOXIN_1"/>
    <property type="match status" value="1"/>
</dbReference>
<dbReference type="InterPro" id="IPR013740">
    <property type="entry name" value="Redoxin"/>
</dbReference>
<evidence type="ECO:0000256" key="1">
    <source>
        <dbReference type="ARBA" id="ARBA00004196"/>
    </source>
</evidence>
<proteinExistence type="predicted"/>
<evidence type="ECO:0000259" key="6">
    <source>
        <dbReference type="PROSITE" id="PS51352"/>
    </source>
</evidence>
<name>A0ABZ0HS34_9HYPH</name>
<dbReference type="NCBIfam" id="NF047696">
    <property type="entry name" value="ThlDiSintTplARhiz"/>
    <property type="match status" value="1"/>
</dbReference>
<dbReference type="PANTHER" id="PTHR42852">
    <property type="entry name" value="THIOL:DISULFIDE INTERCHANGE PROTEIN DSBE"/>
    <property type="match status" value="1"/>
</dbReference>
<dbReference type="RefSeq" id="WP_407339561.1">
    <property type="nucleotide sequence ID" value="NZ_CP136862.1"/>
</dbReference>
<dbReference type="InterPro" id="IPR036249">
    <property type="entry name" value="Thioredoxin-like_sf"/>
</dbReference>
<dbReference type="InterPro" id="IPR013766">
    <property type="entry name" value="Thioredoxin_domain"/>
</dbReference>
<keyword evidence="8" id="KW-1185">Reference proteome</keyword>
<keyword evidence="5" id="KW-0472">Membrane</keyword>